<sequence length="118" mass="12613">MSWPARRNTRSSALTTVCAPPAARFDRSRTSGSTRGFRVTFLGLPWPGRAIGRSSRSRCTASFSHAMQVRSVRMRCVVPADSGRVFRPACSASLSTSIFVLALSSASSASDLLISSLS</sequence>
<reference evidence="1" key="1">
    <citation type="submission" date="2021-05" db="EMBL/GenBank/DDBJ databases">
        <authorList>
            <person name="Alioto T."/>
            <person name="Alioto T."/>
            <person name="Gomez Garrido J."/>
        </authorList>
    </citation>
    <scope>NUCLEOTIDE SEQUENCE</scope>
</reference>
<proteinExistence type="predicted"/>
<dbReference type="EMBL" id="HBUE01133428">
    <property type="protein sequence ID" value="CAG6497627.1"/>
    <property type="molecule type" value="Transcribed_RNA"/>
</dbReference>
<protein>
    <submittedName>
        <fullName evidence="1">(northern house mosquito) hypothetical protein</fullName>
    </submittedName>
</protein>
<accession>A0A8D8CQ11</accession>
<dbReference type="AlphaFoldDB" id="A0A8D8CQ11"/>
<name>A0A8D8CQ11_CULPI</name>
<evidence type="ECO:0000313" key="1">
    <source>
        <dbReference type="EMBL" id="CAG6497627.1"/>
    </source>
</evidence>
<organism evidence="1">
    <name type="scientific">Culex pipiens</name>
    <name type="common">House mosquito</name>
    <dbReference type="NCBI Taxonomy" id="7175"/>
    <lineage>
        <taxon>Eukaryota</taxon>
        <taxon>Metazoa</taxon>
        <taxon>Ecdysozoa</taxon>
        <taxon>Arthropoda</taxon>
        <taxon>Hexapoda</taxon>
        <taxon>Insecta</taxon>
        <taxon>Pterygota</taxon>
        <taxon>Neoptera</taxon>
        <taxon>Endopterygota</taxon>
        <taxon>Diptera</taxon>
        <taxon>Nematocera</taxon>
        <taxon>Culicoidea</taxon>
        <taxon>Culicidae</taxon>
        <taxon>Culicinae</taxon>
        <taxon>Culicini</taxon>
        <taxon>Culex</taxon>
        <taxon>Culex</taxon>
    </lineage>
</organism>